<dbReference type="GO" id="GO:0016020">
    <property type="term" value="C:membrane"/>
    <property type="evidence" value="ECO:0007669"/>
    <property type="project" value="UniProtKB-SubCell"/>
</dbReference>
<evidence type="ECO:0000256" key="2">
    <source>
        <dbReference type="ARBA" id="ARBA00022692"/>
    </source>
</evidence>
<dbReference type="PANTHER" id="PTHR33048">
    <property type="entry name" value="PTH11-LIKE INTEGRAL MEMBRANE PROTEIN (AFU_ORTHOLOGUE AFUA_5G11245)"/>
    <property type="match status" value="1"/>
</dbReference>
<dbReference type="InterPro" id="IPR049326">
    <property type="entry name" value="Rhodopsin_dom_fungi"/>
</dbReference>
<accession>A0A6A5TS23</accession>
<evidence type="ECO:0000259" key="8">
    <source>
        <dbReference type="Pfam" id="PF20684"/>
    </source>
</evidence>
<evidence type="ECO:0000313" key="10">
    <source>
        <dbReference type="Proteomes" id="UP000800035"/>
    </source>
</evidence>
<comment type="subcellular location">
    <subcellularLocation>
        <location evidence="1">Membrane</location>
        <topology evidence="1">Multi-pass membrane protein</topology>
    </subcellularLocation>
</comment>
<evidence type="ECO:0000313" key="9">
    <source>
        <dbReference type="EMBL" id="KAF1955743.1"/>
    </source>
</evidence>
<keyword evidence="4 7" id="KW-0472">Membrane</keyword>
<dbReference type="AlphaFoldDB" id="A0A6A5TS23"/>
<organism evidence="9 10">
    <name type="scientific">Byssothecium circinans</name>
    <dbReference type="NCBI Taxonomy" id="147558"/>
    <lineage>
        <taxon>Eukaryota</taxon>
        <taxon>Fungi</taxon>
        <taxon>Dikarya</taxon>
        <taxon>Ascomycota</taxon>
        <taxon>Pezizomycotina</taxon>
        <taxon>Dothideomycetes</taxon>
        <taxon>Pleosporomycetidae</taxon>
        <taxon>Pleosporales</taxon>
        <taxon>Massarineae</taxon>
        <taxon>Massarinaceae</taxon>
        <taxon>Byssothecium</taxon>
    </lineage>
</organism>
<keyword evidence="3 7" id="KW-1133">Transmembrane helix</keyword>
<dbReference type="Proteomes" id="UP000800035">
    <property type="component" value="Unassembled WGS sequence"/>
</dbReference>
<name>A0A6A5TS23_9PLEO</name>
<sequence length="383" mass="42969">MVDNRGPELTAVCSTFVAMAFVSTVLRVHVRLRMVRNFGWDDGWMVLAMLTYIMFTACAISGVHWGTGRHMYELDAEHKMKAMRFWWLCYVSYCTTMIAAKMSIGIFLLRVTVTKLHRYIIYTAMTLTLVSGLVFFFVTLLQCTPVSYFWGRFVGERGSCIDVNVIIGLTFLYSAISALSDGTFGILPIFLVWNLNMSRNSKLMLIPILSMACVASVAVIVRMPFVMDFRSPDFLWATLDIAIWSDIEQGLAITAGSLATLRPLYRVFAARFGLSHFVSNQKASGKGTQERYKTPSSNKPKRSGPFSLITLTRPEKARADGDSEEYTLGDLPPLPLAESDEEKPHDKGFSTWRIQAGDSEEDLNKSSIRGVTMQDNMFAGRGH</sequence>
<evidence type="ECO:0000256" key="1">
    <source>
        <dbReference type="ARBA" id="ARBA00004141"/>
    </source>
</evidence>
<dbReference type="Pfam" id="PF20684">
    <property type="entry name" value="Fung_rhodopsin"/>
    <property type="match status" value="1"/>
</dbReference>
<dbReference type="InterPro" id="IPR052337">
    <property type="entry name" value="SAT4-like"/>
</dbReference>
<feature type="transmembrane region" description="Helical" evidence="7">
    <location>
        <begin position="170"/>
        <end position="193"/>
    </location>
</feature>
<evidence type="ECO:0000256" key="5">
    <source>
        <dbReference type="ARBA" id="ARBA00038359"/>
    </source>
</evidence>
<evidence type="ECO:0000256" key="3">
    <source>
        <dbReference type="ARBA" id="ARBA00022989"/>
    </source>
</evidence>
<feature type="compositionally biased region" description="Polar residues" evidence="6">
    <location>
        <begin position="365"/>
        <end position="375"/>
    </location>
</feature>
<keyword evidence="10" id="KW-1185">Reference proteome</keyword>
<dbReference type="PANTHER" id="PTHR33048:SF96">
    <property type="entry name" value="INTEGRAL MEMBRANE PROTEIN"/>
    <property type="match status" value="1"/>
</dbReference>
<protein>
    <recommendedName>
        <fullName evidence="8">Rhodopsin domain-containing protein</fullName>
    </recommendedName>
</protein>
<reference evidence="9" key="1">
    <citation type="journal article" date="2020" name="Stud. Mycol.">
        <title>101 Dothideomycetes genomes: a test case for predicting lifestyles and emergence of pathogens.</title>
        <authorList>
            <person name="Haridas S."/>
            <person name="Albert R."/>
            <person name="Binder M."/>
            <person name="Bloem J."/>
            <person name="Labutti K."/>
            <person name="Salamov A."/>
            <person name="Andreopoulos B."/>
            <person name="Baker S."/>
            <person name="Barry K."/>
            <person name="Bills G."/>
            <person name="Bluhm B."/>
            <person name="Cannon C."/>
            <person name="Castanera R."/>
            <person name="Culley D."/>
            <person name="Daum C."/>
            <person name="Ezra D."/>
            <person name="Gonzalez J."/>
            <person name="Henrissat B."/>
            <person name="Kuo A."/>
            <person name="Liang C."/>
            <person name="Lipzen A."/>
            <person name="Lutzoni F."/>
            <person name="Magnuson J."/>
            <person name="Mondo S."/>
            <person name="Nolan M."/>
            <person name="Ohm R."/>
            <person name="Pangilinan J."/>
            <person name="Park H.-J."/>
            <person name="Ramirez L."/>
            <person name="Alfaro M."/>
            <person name="Sun H."/>
            <person name="Tritt A."/>
            <person name="Yoshinaga Y."/>
            <person name="Zwiers L.-H."/>
            <person name="Turgeon B."/>
            <person name="Goodwin S."/>
            <person name="Spatafora J."/>
            <person name="Crous P."/>
            <person name="Grigoriev I."/>
        </authorList>
    </citation>
    <scope>NUCLEOTIDE SEQUENCE</scope>
    <source>
        <strain evidence="9">CBS 675.92</strain>
    </source>
</reference>
<evidence type="ECO:0000256" key="4">
    <source>
        <dbReference type="ARBA" id="ARBA00023136"/>
    </source>
</evidence>
<feature type="transmembrane region" description="Helical" evidence="7">
    <location>
        <begin position="46"/>
        <end position="65"/>
    </location>
</feature>
<feature type="transmembrane region" description="Helical" evidence="7">
    <location>
        <begin position="205"/>
        <end position="225"/>
    </location>
</feature>
<feature type="region of interest" description="Disordered" evidence="6">
    <location>
        <begin position="285"/>
        <end position="383"/>
    </location>
</feature>
<keyword evidence="2 7" id="KW-0812">Transmembrane</keyword>
<proteinExistence type="inferred from homology"/>
<dbReference type="EMBL" id="ML976993">
    <property type="protein sequence ID" value="KAF1955743.1"/>
    <property type="molecule type" value="Genomic_DNA"/>
</dbReference>
<feature type="domain" description="Rhodopsin" evidence="8">
    <location>
        <begin position="26"/>
        <end position="266"/>
    </location>
</feature>
<gene>
    <name evidence="9" type="ORF">CC80DRAFT_414873</name>
</gene>
<feature type="transmembrane region" description="Helical" evidence="7">
    <location>
        <begin position="85"/>
        <end position="109"/>
    </location>
</feature>
<feature type="transmembrane region" description="Helical" evidence="7">
    <location>
        <begin position="121"/>
        <end position="150"/>
    </location>
</feature>
<feature type="transmembrane region" description="Helical" evidence="7">
    <location>
        <begin position="6"/>
        <end position="26"/>
    </location>
</feature>
<dbReference type="OrthoDB" id="3923077at2759"/>
<comment type="similarity">
    <text evidence="5">Belongs to the SAT4 family.</text>
</comment>
<evidence type="ECO:0000256" key="7">
    <source>
        <dbReference type="SAM" id="Phobius"/>
    </source>
</evidence>
<evidence type="ECO:0000256" key="6">
    <source>
        <dbReference type="SAM" id="MobiDB-lite"/>
    </source>
</evidence>